<feature type="transmembrane region" description="Helical" evidence="1">
    <location>
        <begin position="44"/>
        <end position="65"/>
    </location>
</feature>
<dbReference type="HOGENOM" id="CLU_2529902_0_0_1"/>
<dbReference type="eggNOG" id="ENOG502QPKN">
    <property type="taxonomic scope" value="Eukaryota"/>
</dbReference>
<keyword evidence="1" id="KW-1133">Transmembrane helix</keyword>
<accession>B4LSM0</accession>
<dbReference type="Proteomes" id="UP000008792">
    <property type="component" value="Unassembled WGS sequence"/>
</dbReference>
<dbReference type="STRING" id="7244.B4LSM0"/>
<dbReference type="AlphaFoldDB" id="B4LSM0"/>
<dbReference type="OrthoDB" id="5970915at2759"/>
<evidence type="ECO:0000256" key="1">
    <source>
        <dbReference type="SAM" id="Phobius"/>
    </source>
</evidence>
<keyword evidence="3" id="KW-1185">Reference proteome</keyword>
<keyword evidence="1" id="KW-0472">Membrane</keyword>
<dbReference type="InParanoid" id="B4LSM0"/>
<reference evidence="2 3" key="1">
    <citation type="journal article" date="2007" name="Nature">
        <title>Evolution of genes and genomes on the Drosophila phylogeny.</title>
        <authorList>
            <consortium name="Drosophila 12 Genomes Consortium"/>
            <person name="Clark A.G."/>
            <person name="Eisen M.B."/>
            <person name="Smith D.R."/>
            <person name="Bergman C.M."/>
            <person name="Oliver B."/>
            <person name="Markow T.A."/>
            <person name="Kaufman T.C."/>
            <person name="Kellis M."/>
            <person name="Gelbart W."/>
            <person name="Iyer V.N."/>
            <person name="Pollard D.A."/>
            <person name="Sackton T.B."/>
            <person name="Larracuente A.M."/>
            <person name="Singh N.D."/>
            <person name="Abad J.P."/>
            <person name="Abt D.N."/>
            <person name="Adryan B."/>
            <person name="Aguade M."/>
            <person name="Akashi H."/>
            <person name="Anderson W.W."/>
            <person name="Aquadro C.F."/>
            <person name="Ardell D.H."/>
            <person name="Arguello R."/>
            <person name="Artieri C.G."/>
            <person name="Barbash D.A."/>
            <person name="Barker D."/>
            <person name="Barsanti P."/>
            <person name="Batterham P."/>
            <person name="Batzoglou S."/>
            <person name="Begun D."/>
            <person name="Bhutkar A."/>
            <person name="Blanco E."/>
            <person name="Bosak S.A."/>
            <person name="Bradley R.K."/>
            <person name="Brand A.D."/>
            <person name="Brent M.R."/>
            <person name="Brooks A.N."/>
            <person name="Brown R.H."/>
            <person name="Butlin R.K."/>
            <person name="Caggese C."/>
            <person name="Calvi B.R."/>
            <person name="Bernardo de Carvalho A."/>
            <person name="Caspi A."/>
            <person name="Castrezana S."/>
            <person name="Celniker S.E."/>
            <person name="Chang J.L."/>
            <person name="Chapple C."/>
            <person name="Chatterji S."/>
            <person name="Chinwalla A."/>
            <person name="Civetta A."/>
            <person name="Clifton S.W."/>
            <person name="Comeron J.M."/>
            <person name="Costello J.C."/>
            <person name="Coyne J.A."/>
            <person name="Daub J."/>
            <person name="David R.G."/>
            <person name="Delcher A.L."/>
            <person name="Delehaunty K."/>
            <person name="Do C.B."/>
            <person name="Ebling H."/>
            <person name="Edwards K."/>
            <person name="Eickbush T."/>
            <person name="Evans J.D."/>
            <person name="Filipski A."/>
            <person name="Findeiss S."/>
            <person name="Freyhult E."/>
            <person name="Fulton L."/>
            <person name="Fulton R."/>
            <person name="Garcia A.C."/>
            <person name="Gardiner A."/>
            <person name="Garfield D.A."/>
            <person name="Garvin B.E."/>
            <person name="Gibson G."/>
            <person name="Gilbert D."/>
            <person name="Gnerre S."/>
            <person name="Godfrey J."/>
            <person name="Good R."/>
            <person name="Gotea V."/>
            <person name="Gravely B."/>
            <person name="Greenberg A.J."/>
            <person name="Griffiths-Jones S."/>
            <person name="Gross S."/>
            <person name="Guigo R."/>
            <person name="Gustafson E.A."/>
            <person name="Haerty W."/>
            <person name="Hahn M.W."/>
            <person name="Halligan D.L."/>
            <person name="Halpern A.L."/>
            <person name="Halter G.M."/>
            <person name="Han M.V."/>
            <person name="Heger A."/>
            <person name="Hillier L."/>
            <person name="Hinrichs A.S."/>
            <person name="Holmes I."/>
            <person name="Hoskins R.A."/>
            <person name="Hubisz M.J."/>
            <person name="Hultmark D."/>
            <person name="Huntley M.A."/>
            <person name="Jaffe D.B."/>
            <person name="Jagadeeshan S."/>
            <person name="Jeck W.R."/>
            <person name="Johnson J."/>
            <person name="Jones C.D."/>
            <person name="Jordan W.C."/>
            <person name="Karpen G.H."/>
            <person name="Kataoka E."/>
            <person name="Keightley P.D."/>
            <person name="Kheradpour P."/>
            <person name="Kirkness E.F."/>
            <person name="Koerich L.B."/>
            <person name="Kristiansen K."/>
            <person name="Kudrna D."/>
            <person name="Kulathinal R.J."/>
            <person name="Kumar S."/>
            <person name="Kwok R."/>
            <person name="Lander E."/>
            <person name="Langley C.H."/>
            <person name="Lapoint R."/>
            <person name="Lazzaro B.P."/>
            <person name="Lee S.J."/>
            <person name="Levesque L."/>
            <person name="Li R."/>
            <person name="Lin C.F."/>
            <person name="Lin M.F."/>
            <person name="Lindblad-Toh K."/>
            <person name="Llopart A."/>
            <person name="Long M."/>
            <person name="Low L."/>
            <person name="Lozovsky E."/>
            <person name="Lu J."/>
            <person name="Luo M."/>
            <person name="Machado C.A."/>
            <person name="Makalowski W."/>
            <person name="Marzo M."/>
            <person name="Matsuda M."/>
            <person name="Matzkin L."/>
            <person name="McAllister B."/>
            <person name="McBride C.S."/>
            <person name="McKernan B."/>
            <person name="McKernan K."/>
            <person name="Mendez-Lago M."/>
            <person name="Minx P."/>
            <person name="Mollenhauer M.U."/>
            <person name="Montooth K."/>
            <person name="Mount S.M."/>
            <person name="Mu X."/>
            <person name="Myers E."/>
            <person name="Negre B."/>
            <person name="Newfeld S."/>
            <person name="Nielsen R."/>
            <person name="Noor M.A."/>
            <person name="O'Grady P."/>
            <person name="Pachter L."/>
            <person name="Papaceit M."/>
            <person name="Parisi M.J."/>
            <person name="Parisi M."/>
            <person name="Parts L."/>
            <person name="Pedersen J.S."/>
            <person name="Pesole G."/>
            <person name="Phillippy A.M."/>
            <person name="Ponting C.P."/>
            <person name="Pop M."/>
            <person name="Porcelli D."/>
            <person name="Powell J.R."/>
            <person name="Prohaska S."/>
            <person name="Pruitt K."/>
            <person name="Puig M."/>
            <person name="Quesneville H."/>
            <person name="Ram K.R."/>
            <person name="Rand D."/>
            <person name="Rasmussen M.D."/>
            <person name="Reed L.K."/>
            <person name="Reenan R."/>
            <person name="Reily A."/>
            <person name="Remington K.A."/>
            <person name="Rieger T.T."/>
            <person name="Ritchie M.G."/>
            <person name="Robin C."/>
            <person name="Rogers Y.H."/>
            <person name="Rohde C."/>
            <person name="Rozas J."/>
            <person name="Rubenfield M.J."/>
            <person name="Ruiz A."/>
            <person name="Russo S."/>
            <person name="Salzberg S.L."/>
            <person name="Sanchez-Gracia A."/>
            <person name="Saranga D.J."/>
            <person name="Sato H."/>
            <person name="Schaeffer S.W."/>
            <person name="Schatz M.C."/>
            <person name="Schlenke T."/>
            <person name="Schwartz R."/>
            <person name="Segarra C."/>
            <person name="Singh R.S."/>
            <person name="Sirot L."/>
            <person name="Sirota M."/>
            <person name="Sisneros N.B."/>
            <person name="Smith C.D."/>
            <person name="Smith T.F."/>
            <person name="Spieth J."/>
            <person name="Stage D.E."/>
            <person name="Stark A."/>
            <person name="Stephan W."/>
            <person name="Strausberg R.L."/>
            <person name="Strempel S."/>
            <person name="Sturgill D."/>
            <person name="Sutton G."/>
            <person name="Sutton G.G."/>
            <person name="Tao W."/>
            <person name="Teichmann S."/>
            <person name="Tobari Y.N."/>
            <person name="Tomimura Y."/>
            <person name="Tsolas J.M."/>
            <person name="Valente V.L."/>
            <person name="Venter E."/>
            <person name="Venter J.C."/>
            <person name="Vicario S."/>
            <person name="Vieira F.G."/>
            <person name="Vilella A.J."/>
            <person name="Villasante A."/>
            <person name="Walenz B."/>
            <person name="Wang J."/>
            <person name="Wasserman M."/>
            <person name="Watts T."/>
            <person name="Wilson D."/>
            <person name="Wilson R.K."/>
            <person name="Wing R.A."/>
            <person name="Wolfner M.F."/>
            <person name="Wong A."/>
            <person name="Wong G.K."/>
            <person name="Wu C.I."/>
            <person name="Wu G."/>
            <person name="Yamamoto D."/>
            <person name="Yang H.P."/>
            <person name="Yang S.P."/>
            <person name="Yorke J.A."/>
            <person name="Yoshida K."/>
            <person name="Zdobnov E."/>
            <person name="Zhang P."/>
            <person name="Zhang Y."/>
            <person name="Zimin A.V."/>
            <person name="Baldwin J."/>
            <person name="Abdouelleil A."/>
            <person name="Abdulkadir J."/>
            <person name="Abebe A."/>
            <person name="Abera B."/>
            <person name="Abreu J."/>
            <person name="Acer S.C."/>
            <person name="Aftuck L."/>
            <person name="Alexander A."/>
            <person name="An P."/>
            <person name="Anderson E."/>
            <person name="Anderson S."/>
            <person name="Arachi H."/>
            <person name="Azer M."/>
            <person name="Bachantsang P."/>
            <person name="Barry A."/>
            <person name="Bayul T."/>
            <person name="Berlin A."/>
            <person name="Bessette D."/>
            <person name="Bloom T."/>
            <person name="Blye J."/>
            <person name="Boguslavskiy L."/>
            <person name="Bonnet C."/>
            <person name="Boukhgalter B."/>
            <person name="Bourzgui I."/>
            <person name="Brown A."/>
            <person name="Cahill P."/>
            <person name="Channer S."/>
            <person name="Cheshatsang Y."/>
            <person name="Chuda L."/>
            <person name="Citroen M."/>
            <person name="Collymore A."/>
            <person name="Cooke P."/>
            <person name="Costello M."/>
            <person name="D'Aco K."/>
            <person name="Daza R."/>
            <person name="De Haan G."/>
            <person name="DeGray S."/>
            <person name="DeMaso C."/>
            <person name="Dhargay N."/>
            <person name="Dooley K."/>
            <person name="Dooley E."/>
            <person name="Doricent M."/>
            <person name="Dorje P."/>
            <person name="Dorjee K."/>
            <person name="Dupes A."/>
            <person name="Elong R."/>
            <person name="Falk J."/>
            <person name="Farina A."/>
            <person name="Faro S."/>
            <person name="Ferguson D."/>
            <person name="Fisher S."/>
            <person name="Foley C.D."/>
            <person name="Franke A."/>
            <person name="Friedrich D."/>
            <person name="Gadbois L."/>
            <person name="Gearin G."/>
            <person name="Gearin C.R."/>
            <person name="Giannoukos G."/>
            <person name="Goode T."/>
            <person name="Graham J."/>
            <person name="Grandbois E."/>
            <person name="Grewal S."/>
            <person name="Gyaltsen K."/>
            <person name="Hafez N."/>
            <person name="Hagos B."/>
            <person name="Hall J."/>
            <person name="Henson C."/>
            <person name="Hollinger A."/>
            <person name="Honan T."/>
            <person name="Huard M.D."/>
            <person name="Hughes L."/>
            <person name="Hurhula B."/>
            <person name="Husby M.E."/>
            <person name="Kamat A."/>
            <person name="Kanga B."/>
            <person name="Kashin S."/>
            <person name="Khazanovich D."/>
            <person name="Kisner P."/>
            <person name="Lance K."/>
            <person name="Lara M."/>
            <person name="Lee W."/>
            <person name="Lennon N."/>
            <person name="Letendre F."/>
            <person name="LeVine R."/>
            <person name="Lipovsky A."/>
            <person name="Liu X."/>
            <person name="Liu J."/>
            <person name="Liu S."/>
            <person name="Lokyitsang T."/>
            <person name="Lokyitsang Y."/>
            <person name="Lubonja R."/>
            <person name="Lui A."/>
            <person name="MacDonald P."/>
            <person name="Magnisalis V."/>
            <person name="Maru K."/>
            <person name="Matthews C."/>
            <person name="McCusker W."/>
            <person name="McDonough S."/>
            <person name="Mehta T."/>
            <person name="Meldrim J."/>
            <person name="Meneus L."/>
            <person name="Mihai O."/>
            <person name="Mihalev A."/>
            <person name="Mihova T."/>
            <person name="Mittelman R."/>
            <person name="Mlenga V."/>
            <person name="Montmayeur A."/>
            <person name="Mulrain L."/>
            <person name="Navidi A."/>
            <person name="Naylor J."/>
            <person name="Negash T."/>
            <person name="Nguyen T."/>
            <person name="Nguyen N."/>
            <person name="Nicol R."/>
            <person name="Norbu C."/>
            <person name="Norbu N."/>
            <person name="Novod N."/>
            <person name="O'Neill B."/>
            <person name="Osman S."/>
            <person name="Markiewicz E."/>
            <person name="Oyono O.L."/>
            <person name="Patti C."/>
            <person name="Phunkhang P."/>
            <person name="Pierre F."/>
            <person name="Priest M."/>
            <person name="Raghuraman S."/>
            <person name="Rege F."/>
            <person name="Reyes R."/>
            <person name="Rise C."/>
            <person name="Rogov P."/>
            <person name="Ross K."/>
            <person name="Ryan E."/>
            <person name="Settipalli S."/>
            <person name="Shea T."/>
            <person name="Sherpa N."/>
            <person name="Shi L."/>
            <person name="Shih D."/>
            <person name="Sparrow T."/>
            <person name="Spaulding J."/>
            <person name="Stalker J."/>
            <person name="Stange-Thomann N."/>
            <person name="Stavropoulos S."/>
            <person name="Stone C."/>
            <person name="Strader C."/>
            <person name="Tesfaye S."/>
            <person name="Thomson T."/>
            <person name="Thoulutsang Y."/>
            <person name="Thoulutsang D."/>
            <person name="Topham K."/>
            <person name="Topping I."/>
            <person name="Tsamla T."/>
            <person name="Vassiliev H."/>
            <person name="Vo A."/>
            <person name="Wangchuk T."/>
            <person name="Wangdi T."/>
            <person name="Weiand M."/>
            <person name="Wilkinson J."/>
            <person name="Wilson A."/>
            <person name="Yadav S."/>
            <person name="Young G."/>
            <person name="Yu Q."/>
            <person name="Zembek L."/>
            <person name="Zhong D."/>
            <person name="Zimmer A."/>
            <person name="Zwirko Z."/>
            <person name="Jaffe D.B."/>
            <person name="Alvarez P."/>
            <person name="Brockman W."/>
            <person name="Butler J."/>
            <person name="Chin C."/>
            <person name="Gnerre S."/>
            <person name="Grabherr M."/>
            <person name="Kleber M."/>
            <person name="Mauceli E."/>
            <person name="MacCallum I."/>
        </authorList>
    </citation>
    <scope>NUCLEOTIDE SEQUENCE [LARGE SCALE GENOMIC DNA]</scope>
    <source>
        <strain evidence="3">Tucson 15010-1051.87</strain>
    </source>
</reference>
<keyword evidence="1" id="KW-0812">Transmembrane</keyword>
<dbReference type="PhylomeDB" id="B4LSM0"/>
<evidence type="ECO:0000313" key="2">
    <source>
        <dbReference type="EMBL" id="EDW64842.1"/>
    </source>
</evidence>
<organism evidence="2 3">
    <name type="scientific">Drosophila virilis</name>
    <name type="common">Fruit fly</name>
    <dbReference type="NCBI Taxonomy" id="7244"/>
    <lineage>
        <taxon>Eukaryota</taxon>
        <taxon>Metazoa</taxon>
        <taxon>Ecdysozoa</taxon>
        <taxon>Arthropoda</taxon>
        <taxon>Hexapoda</taxon>
        <taxon>Insecta</taxon>
        <taxon>Pterygota</taxon>
        <taxon>Neoptera</taxon>
        <taxon>Endopterygota</taxon>
        <taxon>Diptera</taxon>
        <taxon>Brachycera</taxon>
        <taxon>Muscomorpha</taxon>
        <taxon>Ephydroidea</taxon>
        <taxon>Drosophilidae</taxon>
        <taxon>Drosophila</taxon>
    </lineage>
</organism>
<proteinExistence type="predicted"/>
<gene>
    <name evidence="2" type="primary">Dvir\GJ20377</name>
    <name evidence="2" type="ORF">Dvir_GJ20377</name>
</gene>
<name>B4LSM0_DROVI</name>
<sequence length="84" mass="9581">MIENVTLDDRGEFKCHGRNEANDYGNSTVATDFTTVRVKGKFAALWPFLGICAEVLILCLIILIYEKRRNKSELEESDTDPQEQ</sequence>
<evidence type="ECO:0000313" key="3">
    <source>
        <dbReference type="Proteomes" id="UP000008792"/>
    </source>
</evidence>
<evidence type="ECO:0008006" key="4">
    <source>
        <dbReference type="Google" id="ProtNLM"/>
    </source>
</evidence>
<dbReference type="EMBL" id="CH940649">
    <property type="protein sequence ID" value="EDW64842.1"/>
    <property type="molecule type" value="Genomic_DNA"/>
</dbReference>
<protein>
    <recommendedName>
        <fullName evidence="4">Basigin</fullName>
    </recommendedName>
</protein>